<evidence type="ECO:0000259" key="2">
    <source>
        <dbReference type="PROSITE" id="PS50812"/>
    </source>
</evidence>
<feature type="compositionally biased region" description="Basic and acidic residues" evidence="1">
    <location>
        <begin position="189"/>
        <end position="198"/>
    </location>
</feature>
<feature type="region of interest" description="Disordered" evidence="1">
    <location>
        <begin position="1"/>
        <end position="23"/>
    </location>
</feature>
<feature type="compositionally biased region" description="Polar residues" evidence="1">
    <location>
        <begin position="148"/>
        <end position="160"/>
    </location>
</feature>
<dbReference type="InParanoid" id="A0A251T3W3"/>
<dbReference type="SUPFAM" id="SSF63748">
    <property type="entry name" value="Tudor/PWWP/MBT"/>
    <property type="match status" value="1"/>
</dbReference>
<dbReference type="CDD" id="cd05162">
    <property type="entry name" value="PWWP"/>
    <property type="match status" value="1"/>
</dbReference>
<dbReference type="AlphaFoldDB" id="A0A251T3W3"/>
<accession>A0A251T3W3</accession>
<dbReference type="Proteomes" id="UP000215914">
    <property type="component" value="Chromosome 12"/>
</dbReference>
<evidence type="ECO:0000313" key="4">
    <source>
        <dbReference type="Proteomes" id="UP000215914"/>
    </source>
</evidence>
<dbReference type="InterPro" id="IPR000313">
    <property type="entry name" value="PWWP_dom"/>
</dbReference>
<keyword evidence="4" id="KW-1185">Reference proteome</keyword>
<organism evidence="3 4">
    <name type="scientific">Helianthus annuus</name>
    <name type="common">Common sunflower</name>
    <dbReference type="NCBI Taxonomy" id="4232"/>
    <lineage>
        <taxon>Eukaryota</taxon>
        <taxon>Viridiplantae</taxon>
        <taxon>Streptophyta</taxon>
        <taxon>Embryophyta</taxon>
        <taxon>Tracheophyta</taxon>
        <taxon>Spermatophyta</taxon>
        <taxon>Magnoliopsida</taxon>
        <taxon>eudicotyledons</taxon>
        <taxon>Gunneridae</taxon>
        <taxon>Pentapetalae</taxon>
        <taxon>asterids</taxon>
        <taxon>campanulids</taxon>
        <taxon>Asterales</taxon>
        <taxon>Asteraceae</taxon>
        <taxon>Asteroideae</taxon>
        <taxon>Heliantheae alliance</taxon>
        <taxon>Heliantheae</taxon>
        <taxon>Helianthus</taxon>
    </lineage>
</organism>
<dbReference type="Pfam" id="PF00855">
    <property type="entry name" value="PWWP"/>
    <property type="match status" value="1"/>
</dbReference>
<feature type="compositionally biased region" description="Polar residues" evidence="1">
    <location>
        <begin position="199"/>
        <end position="210"/>
    </location>
</feature>
<protein>
    <submittedName>
        <fullName evidence="3">Putative PWWP domain-containing protein</fullName>
    </submittedName>
</protein>
<sequence>MCSEHTVSLFSSSMGGTTGETNGSLAENKAANVQTSKGVNIGELLWVKLNETSWWPAQIVDENLVSSVNKPSSKGSSSDLLVRLYGSYIYKYVDIHTSSAEFKTMIIKNNFNYHDIVKKSIEQDLPSLRSSKSRKRQQSKSKGKVVTDASQNGSDKSPVSSKKRKQEKPKTAGSHSQTPEIKTKNSKPTLDRVHHDTDPSSPNTDGHVNA</sequence>
<evidence type="ECO:0000313" key="3">
    <source>
        <dbReference type="EMBL" id="OTG05837.1"/>
    </source>
</evidence>
<gene>
    <name evidence="3" type="ORF">HannXRQ_Chr12g0378051</name>
</gene>
<proteinExistence type="predicted"/>
<reference evidence="4" key="1">
    <citation type="journal article" date="2017" name="Nature">
        <title>The sunflower genome provides insights into oil metabolism, flowering and Asterid evolution.</title>
        <authorList>
            <person name="Badouin H."/>
            <person name="Gouzy J."/>
            <person name="Grassa C.J."/>
            <person name="Murat F."/>
            <person name="Staton S.E."/>
            <person name="Cottret L."/>
            <person name="Lelandais-Briere C."/>
            <person name="Owens G.L."/>
            <person name="Carrere S."/>
            <person name="Mayjonade B."/>
            <person name="Legrand L."/>
            <person name="Gill N."/>
            <person name="Kane N.C."/>
            <person name="Bowers J.E."/>
            <person name="Hubner S."/>
            <person name="Bellec A."/>
            <person name="Berard A."/>
            <person name="Berges H."/>
            <person name="Blanchet N."/>
            <person name="Boniface M.C."/>
            <person name="Brunel D."/>
            <person name="Catrice O."/>
            <person name="Chaidir N."/>
            <person name="Claudel C."/>
            <person name="Donnadieu C."/>
            <person name="Faraut T."/>
            <person name="Fievet G."/>
            <person name="Helmstetter N."/>
            <person name="King M."/>
            <person name="Knapp S.J."/>
            <person name="Lai Z."/>
            <person name="Le Paslier M.C."/>
            <person name="Lippi Y."/>
            <person name="Lorenzon L."/>
            <person name="Mandel J.R."/>
            <person name="Marage G."/>
            <person name="Marchand G."/>
            <person name="Marquand E."/>
            <person name="Bret-Mestries E."/>
            <person name="Morien E."/>
            <person name="Nambeesan S."/>
            <person name="Nguyen T."/>
            <person name="Pegot-Espagnet P."/>
            <person name="Pouilly N."/>
            <person name="Raftis F."/>
            <person name="Sallet E."/>
            <person name="Schiex T."/>
            <person name="Thomas J."/>
            <person name="Vandecasteele C."/>
            <person name="Vares D."/>
            <person name="Vear F."/>
            <person name="Vautrin S."/>
            <person name="Crespi M."/>
            <person name="Mangin B."/>
            <person name="Burke J.M."/>
            <person name="Salse J."/>
            <person name="Munos S."/>
            <person name="Vincourt P."/>
            <person name="Rieseberg L.H."/>
            <person name="Langlade N.B."/>
        </authorList>
    </citation>
    <scope>NUCLEOTIDE SEQUENCE [LARGE SCALE GENOMIC DNA]</scope>
    <source>
        <strain evidence="4">cv. SF193</strain>
    </source>
</reference>
<feature type="domain" description="PWWP" evidence="2">
    <location>
        <begin position="41"/>
        <end position="104"/>
    </location>
</feature>
<dbReference type="EMBL" id="CM007901">
    <property type="protein sequence ID" value="OTG05837.1"/>
    <property type="molecule type" value="Genomic_DNA"/>
</dbReference>
<dbReference type="PROSITE" id="PS50812">
    <property type="entry name" value="PWWP"/>
    <property type="match status" value="1"/>
</dbReference>
<feature type="compositionally biased region" description="Basic residues" evidence="1">
    <location>
        <begin position="131"/>
        <end position="143"/>
    </location>
</feature>
<evidence type="ECO:0000256" key="1">
    <source>
        <dbReference type="SAM" id="MobiDB-lite"/>
    </source>
</evidence>
<feature type="region of interest" description="Disordered" evidence="1">
    <location>
        <begin position="127"/>
        <end position="210"/>
    </location>
</feature>
<dbReference type="Gene3D" id="2.30.30.140">
    <property type="match status" value="1"/>
</dbReference>
<dbReference type="STRING" id="4232.A0A251T3W3"/>
<name>A0A251T3W3_HELAN</name>